<keyword evidence="1 2" id="KW-0690">Ribosome biogenesis</keyword>
<sequence length="113" mass="12983">MPNRIEKVNSLLEHEIGKIISRDFNFHGTLVTLTHVDATANLIEAKAYISAFPEEKTDKVVEVLNKGVYDIQQKINKMLNMRPIPKIIFIKDKVIAEAAKVEELLEKLKKEQR</sequence>
<dbReference type="PANTHER" id="PTHR33515">
    <property type="entry name" value="RIBOSOME-BINDING FACTOR A, CHLOROPLASTIC-RELATED"/>
    <property type="match status" value="1"/>
</dbReference>
<dbReference type="EMBL" id="MHOO01000011">
    <property type="protein sequence ID" value="OGZ63688.1"/>
    <property type="molecule type" value="Genomic_DNA"/>
</dbReference>
<reference evidence="3 4" key="1">
    <citation type="journal article" date="2016" name="Nat. Commun.">
        <title>Thousands of microbial genomes shed light on interconnected biogeochemical processes in an aquifer system.</title>
        <authorList>
            <person name="Anantharaman K."/>
            <person name="Brown C.T."/>
            <person name="Hug L.A."/>
            <person name="Sharon I."/>
            <person name="Castelle C.J."/>
            <person name="Probst A.J."/>
            <person name="Thomas B.C."/>
            <person name="Singh A."/>
            <person name="Wilkins M.J."/>
            <person name="Karaoz U."/>
            <person name="Brodie E.L."/>
            <person name="Williams K.H."/>
            <person name="Hubbard S.S."/>
            <person name="Banfield J.F."/>
        </authorList>
    </citation>
    <scope>NUCLEOTIDE SEQUENCE [LARGE SCALE GENOMIC DNA]</scope>
</reference>
<accession>A0A1G2HP71</accession>
<dbReference type="InterPro" id="IPR000238">
    <property type="entry name" value="RbfA"/>
</dbReference>
<dbReference type="PANTHER" id="PTHR33515:SF1">
    <property type="entry name" value="RIBOSOME-BINDING FACTOR A, CHLOROPLASTIC-RELATED"/>
    <property type="match status" value="1"/>
</dbReference>
<evidence type="ECO:0000313" key="4">
    <source>
        <dbReference type="Proteomes" id="UP000176855"/>
    </source>
</evidence>
<name>A0A1G2HP71_9BACT</name>
<dbReference type="GO" id="GO:0005829">
    <property type="term" value="C:cytosol"/>
    <property type="evidence" value="ECO:0007669"/>
    <property type="project" value="TreeGrafter"/>
</dbReference>
<dbReference type="STRING" id="1802202.A2730_00100"/>
<dbReference type="AlphaFoldDB" id="A0A1G2HP71"/>
<dbReference type="Gene3D" id="3.30.300.20">
    <property type="match status" value="1"/>
</dbReference>
<dbReference type="Proteomes" id="UP000176855">
    <property type="component" value="Unassembled WGS sequence"/>
</dbReference>
<dbReference type="SUPFAM" id="SSF89919">
    <property type="entry name" value="Ribosome-binding factor A, RbfA"/>
    <property type="match status" value="1"/>
</dbReference>
<organism evidence="3 4">
    <name type="scientific">Candidatus Staskawiczbacteria bacterium RIFCSPHIGHO2_01_FULL_39_25</name>
    <dbReference type="NCBI Taxonomy" id="1802202"/>
    <lineage>
        <taxon>Bacteria</taxon>
        <taxon>Candidatus Staskawicziibacteriota</taxon>
    </lineage>
</organism>
<comment type="caution">
    <text evidence="3">The sequence shown here is derived from an EMBL/GenBank/DDBJ whole genome shotgun (WGS) entry which is preliminary data.</text>
</comment>
<evidence type="ECO:0000256" key="2">
    <source>
        <dbReference type="HAMAP-Rule" id="MF_00003"/>
    </source>
</evidence>
<dbReference type="GO" id="GO:0043024">
    <property type="term" value="F:ribosomal small subunit binding"/>
    <property type="evidence" value="ECO:0007669"/>
    <property type="project" value="TreeGrafter"/>
</dbReference>
<dbReference type="PROSITE" id="PS01319">
    <property type="entry name" value="RBFA"/>
    <property type="match status" value="1"/>
</dbReference>
<evidence type="ECO:0000313" key="3">
    <source>
        <dbReference type="EMBL" id="OGZ63688.1"/>
    </source>
</evidence>
<proteinExistence type="inferred from homology"/>
<dbReference type="InterPro" id="IPR015946">
    <property type="entry name" value="KH_dom-like_a/b"/>
</dbReference>
<comment type="subunit">
    <text evidence="2">Monomer. Binds 30S ribosomal subunits, but not 50S ribosomal subunits or 70S ribosomes.</text>
</comment>
<dbReference type="GO" id="GO:0030490">
    <property type="term" value="P:maturation of SSU-rRNA"/>
    <property type="evidence" value="ECO:0007669"/>
    <property type="project" value="UniProtKB-UniRule"/>
</dbReference>
<keyword evidence="2" id="KW-0963">Cytoplasm</keyword>
<gene>
    <name evidence="2" type="primary">rbfA</name>
    <name evidence="3" type="ORF">A2730_00100</name>
</gene>
<dbReference type="HAMAP" id="MF_00003">
    <property type="entry name" value="RbfA"/>
    <property type="match status" value="1"/>
</dbReference>
<protein>
    <recommendedName>
        <fullName evidence="2">Ribosome-binding factor A</fullName>
    </recommendedName>
</protein>
<dbReference type="NCBIfam" id="TIGR00082">
    <property type="entry name" value="rbfA"/>
    <property type="match status" value="1"/>
</dbReference>
<evidence type="ECO:0000256" key="1">
    <source>
        <dbReference type="ARBA" id="ARBA00022517"/>
    </source>
</evidence>
<dbReference type="InterPro" id="IPR020053">
    <property type="entry name" value="Ribosome-bd_factorA_CS"/>
</dbReference>
<comment type="similarity">
    <text evidence="2">Belongs to the RbfA family.</text>
</comment>
<comment type="function">
    <text evidence="2">One of several proteins that assist in the late maturation steps of the functional core of the 30S ribosomal subunit. Associates with free 30S ribosomal subunits (but not with 30S subunits that are part of 70S ribosomes or polysomes). Required for efficient processing of 16S rRNA. May interact with the 5'-terminal helix region of 16S rRNA.</text>
</comment>
<dbReference type="Pfam" id="PF02033">
    <property type="entry name" value="RBFA"/>
    <property type="match status" value="1"/>
</dbReference>
<comment type="subcellular location">
    <subcellularLocation>
        <location evidence="2">Cytoplasm</location>
    </subcellularLocation>
</comment>
<dbReference type="InterPro" id="IPR023799">
    <property type="entry name" value="RbfA_dom_sf"/>
</dbReference>